<dbReference type="Gene3D" id="1.10.150.870">
    <property type="match status" value="1"/>
</dbReference>
<dbReference type="InterPro" id="IPR040982">
    <property type="entry name" value="DNA_pol3_finger"/>
</dbReference>
<dbReference type="InterPro" id="IPR016195">
    <property type="entry name" value="Pol/histidinol_Pase-like"/>
</dbReference>
<evidence type="ECO:0000256" key="4">
    <source>
        <dbReference type="ARBA" id="ARBA00017273"/>
    </source>
</evidence>
<keyword evidence="7 13" id="KW-0548">Nucleotidyltransferase</keyword>
<protein>
    <recommendedName>
        <fullName evidence="4 13">Error-prone DNA polymerase</fullName>
        <ecNumber evidence="3 13">2.7.7.7</ecNumber>
    </recommendedName>
</protein>
<comment type="subcellular location">
    <subcellularLocation>
        <location evidence="1 13">Cytoplasm</location>
    </subcellularLocation>
</comment>
<evidence type="ECO:0000256" key="6">
    <source>
        <dbReference type="ARBA" id="ARBA00022679"/>
    </source>
</evidence>
<reference evidence="16 17" key="2">
    <citation type="submission" date="2019-08" db="EMBL/GenBank/DDBJ databases">
        <title>Jejuicoccus antrihumi gen. nov., sp. nov., a new member of the family Dermacoccaceae isolated from a cave.</title>
        <authorList>
            <person name="Schumann P."/>
            <person name="Kim I.S."/>
        </authorList>
    </citation>
    <scope>NUCLEOTIDE SEQUENCE [LARGE SCALE GENOMIC DNA]</scope>
    <source>
        <strain evidence="16 17">C5-26</strain>
    </source>
</reference>
<dbReference type="PANTHER" id="PTHR32294">
    <property type="entry name" value="DNA POLYMERASE III SUBUNIT ALPHA"/>
    <property type="match status" value="1"/>
</dbReference>
<dbReference type="Gene3D" id="2.40.50.140">
    <property type="entry name" value="Nucleic acid-binding proteins"/>
    <property type="match status" value="1"/>
</dbReference>
<dbReference type="Pfam" id="PF14579">
    <property type="entry name" value="HHH_6"/>
    <property type="match status" value="1"/>
</dbReference>
<dbReference type="GO" id="GO:0006281">
    <property type="term" value="P:DNA repair"/>
    <property type="evidence" value="ECO:0007669"/>
    <property type="project" value="UniProtKB-UniRule"/>
</dbReference>
<evidence type="ECO:0000313" key="17">
    <source>
        <dbReference type="Proteomes" id="UP000320244"/>
    </source>
</evidence>
<keyword evidence="17" id="KW-1185">Reference proteome</keyword>
<sequence>MGWSNPAIPWWQLERALSTGARPDVRRAYPADGGDGPAFSRKRAPFHAARIDLTEAGPAVPYAELHAHSHYSFLDGASAPEDLATEAVRHRLHGLALTDHNGLYGAVRMAEAAQEYGGLTTVFGAELSLGLTEPQTGVADPEGTHLLVLARRQEGYRRLAGALTDGHLADGAEKGRPVYDLDDLAARAAGHWMVLTGCRKGSVRQALEGGGPQAATREVERLKELFGPDNVLVELTDHGDPTDSIRNDLLASVGATTGTPVVATNAVHYATPDRFPLSTALAAVRSRRSLDDLEGWLPGAPTAYIRSGAEMATRLGRFPGAVERTVDIADDLGFALRAATPHLPRQEVPAGHTPMSWLRELTWRGAAVRYPQLPQQTRARLEKELRVIEAKDFAGYFLIVHDIVQFSKSRGILCQGRGSAAASAVCYVLGITVIDPLFYRLPFERFLSELRAEAPDIDVDFDSGRREEVIQYVYSRYGRRNAAQVANVITYRPKNALRDMAKALGHSQGQQDAWSRQVERWGADISSHDHDIPQEVIDLASQVLTFPRHLGIHSGGMVLTDRPVGEVCPIEHARMTDRTVLQWDKDDCAWMGLVKFDLLGLGMLSAMQQTFDLVHDRLGVTWRIETIPKGEPGVYDMLCRADSIGVFQVESRAQIGTLPRLKPRSFYDLAIEIALIRPGPIQGGAVHPYIRRRSGEEPVTYVHPLVEDVLARTLGVPLFQEQLMQMATSVGSCSPADADLLRRAMGSKRGVERIDRLRDKLYAGMAANGIPRDTADELYAKIEAFANFGFAESHALSFAVLVYASSWLKLHYPAAFLAGLLRSQPMGFYSPQTLVGDARRHGVTVLPPDLSRSPAQAGLEPLGSTAHSGGLPDCLHDHPEDQIGPFDPGHPDDSAQHRRDSAYAVRLGLADITSIGADTATRIVTERDQHGRYRDVTDLARRTALSTQELEALSTSGALDGIAGSRREALWQSGDAARVRPGQLDLQMPYQPPLLPLMTSGDVLAHDLQSTGISTQDHPMRYSRAAVTAQGALPIETLRTAESGRRILVAGVVTHRQRPATAGGITFVNLEDETGLINIIVSRGVWHRYRKIARSAPAMVVRGIVERSPDNVINVLADRLERLTINVHTRSRDFQ</sequence>
<comment type="similarity">
    <text evidence="2 13">Belongs to the DNA polymerase type-C family. DnaE2 subfamily.</text>
</comment>
<keyword evidence="11 13" id="KW-0234">DNA repair</keyword>
<feature type="domain" description="Polymerase/histidinol phosphatase N-terminal" evidence="15">
    <location>
        <begin position="63"/>
        <end position="131"/>
    </location>
</feature>
<evidence type="ECO:0000313" key="16">
    <source>
        <dbReference type="EMBL" id="TWP36257.1"/>
    </source>
</evidence>
<comment type="function">
    <text evidence="13">DNA polymerase involved in damage-induced mutagenesis and translesion synthesis (TLS). It is not the major replicative DNA polymerase.</text>
</comment>
<evidence type="ECO:0000256" key="5">
    <source>
        <dbReference type="ARBA" id="ARBA00022490"/>
    </source>
</evidence>
<dbReference type="InterPro" id="IPR004013">
    <property type="entry name" value="PHP_dom"/>
</dbReference>
<keyword evidence="6 13" id="KW-0808">Transferase</keyword>
<evidence type="ECO:0000256" key="7">
    <source>
        <dbReference type="ARBA" id="ARBA00022695"/>
    </source>
</evidence>
<dbReference type="Pfam" id="PF02811">
    <property type="entry name" value="PHP"/>
    <property type="match status" value="1"/>
</dbReference>
<evidence type="ECO:0000256" key="13">
    <source>
        <dbReference type="HAMAP-Rule" id="MF_01902"/>
    </source>
</evidence>
<dbReference type="GO" id="GO:0003676">
    <property type="term" value="F:nucleic acid binding"/>
    <property type="evidence" value="ECO:0007669"/>
    <property type="project" value="InterPro"/>
</dbReference>
<keyword evidence="10 13" id="KW-0239">DNA-directed DNA polymerase</keyword>
<evidence type="ECO:0000259" key="15">
    <source>
        <dbReference type="SMART" id="SM00481"/>
    </source>
</evidence>
<keyword evidence="8 13" id="KW-0235">DNA replication</keyword>
<evidence type="ECO:0000256" key="1">
    <source>
        <dbReference type="ARBA" id="ARBA00004496"/>
    </source>
</evidence>
<dbReference type="OrthoDB" id="9803237at2"/>
<dbReference type="InterPro" id="IPR011708">
    <property type="entry name" value="DNA_pol3_alpha_NTPase_dom"/>
</dbReference>
<dbReference type="EC" id="2.7.7.7" evidence="3 13"/>
<keyword evidence="5 13" id="KW-0963">Cytoplasm</keyword>
<dbReference type="Gene3D" id="3.20.20.140">
    <property type="entry name" value="Metal-dependent hydrolases"/>
    <property type="match status" value="1"/>
</dbReference>
<keyword evidence="9 13" id="KW-0227">DNA damage</keyword>
<dbReference type="InterPro" id="IPR029460">
    <property type="entry name" value="DNAPol_HHH"/>
</dbReference>
<dbReference type="Pfam" id="PF07733">
    <property type="entry name" value="DNA_pol3_alpha"/>
    <property type="match status" value="1"/>
</dbReference>
<evidence type="ECO:0000256" key="3">
    <source>
        <dbReference type="ARBA" id="ARBA00012417"/>
    </source>
</evidence>
<comment type="catalytic activity">
    <reaction evidence="12 13">
        <text>DNA(n) + a 2'-deoxyribonucleoside 5'-triphosphate = DNA(n+1) + diphosphate</text>
        <dbReference type="Rhea" id="RHEA:22508"/>
        <dbReference type="Rhea" id="RHEA-COMP:17339"/>
        <dbReference type="Rhea" id="RHEA-COMP:17340"/>
        <dbReference type="ChEBI" id="CHEBI:33019"/>
        <dbReference type="ChEBI" id="CHEBI:61560"/>
        <dbReference type="ChEBI" id="CHEBI:173112"/>
        <dbReference type="EC" id="2.7.7.7"/>
    </reaction>
</comment>
<dbReference type="InterPro" id="IPR003141">
    <property type="entry name" value="Pol/His_phosphatase_N"/>
</dbReference>
<gene>
    <name evidence="13" type="primary">dnaE2</name>
    <name evidence="16" type="ORF">FGL98_11080</name>
</gene>
<dbReference type="SMART" id="SM00481">
    <property type="entry name" value="POLIIIAc"/>
    <property type="match status" value="1"/>
</dbReference>
<dbReference type="PANTHER" id="PTHR32294:SF4">
    <property type="entry name" value="ERROR-PRONE DNA POLYMERASE"/>
    <property type="match status" value="1"/>
</dbReference>
<dbReference type="SUPFAM" id="SSF89550">
    <property type="entry name" value="PHP domain-like"/>
    <property type="match status" value="1"/>
</dbReference>
<reference evidence="16 17" key="1">
    <citation type="submission" date="2019-05" db="EMBL/GenBank/DDBJ databases">
        <authorList>
            <person name="Lee S.D."/>
        </authorList>
    </citation>
    <scope>NUCLEOTIDE SEQUENCE [LARGE SCALE GENOMIC DNA]</scope>
    <source>
        <strain evidence="16 17">C5-26</strain>
    </source>
</reference>
<proteinExistence type="inferred from homology"/>
<dbReference type="GO" id="GO:0003887">
    <property type="term" value="F:DNA-directed DNA polymerase activity"/>
    <property type="evidence" value="ECO:0007669"/>
    <property type="project" value="UniProtKB-UniRule"/>
</dbReference>
<dbReference type="AlphaFoldDB" id="A0A563E168"/>
<dbReference type="NCBIfam" id="TIGR00594">
    <property type="entry name" value="polc"/>
    <property type="match status" value="1"/>
</dbReference>
<dbReference type="InterPro" id="IPR004805">
    <property type="entry name" value="DnaE2/DnaE/PolC"/>
</dbReference>
<evidence type="ECO:0000256" key="10">
    <source>
        <dbReference type="ARBA" id="ARBA00022932"/>
    </source>
</evidence>
<evidence type="ECO:0000256" key="2">
    <source>
        <dbReference type="ARBA" id="ARBA00007391"/>
    </source>
</evidence>
<dbReference type="GO" id="GO:0008408">
    <property type="term" value="F:3'-5' exonuclease activity"/>
    <property type="evidence" value="ECO:0007669"/>
    <property type="project" value="InterPro"/>
</dbReference>
<dbReference type="CDD" id="cd04485">
    <property type="entry name" value="DnaE_OBF"/>
    <property type="match status" value="1"/>
</dbReference>
<organism evidence="16 17">
    <name type="scientific">Leekyejoonella antrihumi</name>
    <dbReference type="NCBI Taxonomy" id="1660198"/>
    <lineage>
        <taxon>Bacteria</taxon>
        <taxon>Bacillati</taxon>
        <taxon>Actinomycetota</taxon>
        <taxon>Actinomycetes</taxon>
        <taxon>Micrococcales</taxon>
        <taxon>Dermacoccaceae</taxon>
        <taxon>Leekyejoonella</taxon>
    </lineage>
</organism>
<dbReference type="RefSeq" id="WP_146316852.1">
    <property type="nucleotide sequence ID" value="NZ_VCQV01000013.1"/>
</dbReference>
<dbReference type="HAMAP" id="MF_01902">
    <property type="entry name" value="DNApol_error_prone"/>
    <property type="match status" value="1"/>
</dbReference>
<evidence type="ECO:0000256" key="12">
    <source>
        <dbReference type="ARBA" id="ARBA00049244"/>
    </source>
</evidence>
<dbReference type="GO" id="GO:0006260">
    <property type="term" value="P:DNA replication"/>
    <property type="evidence" value="ECO:0007669"/>
    <property type="project" value="UniProtKB-KW"/>
</dbReference>
<feature type="region of interest" description="Disordered" evidence="14">
    <location>
        <begin position="847"/>
        <end position="897"/>
    </location>
</feature>
<dbReference type="EMBL" id="VCQV01000013">
    <property type="protein sequence ID" value="TWP36257.1"/>
    <property type="molecule type" value="Genomic_DNA"/>
</dbReference>
<dbReference type="Pfam" id="PF01336">
    <property type="entry name" value="tRNA_anti-codon"/>
    <property type="match status" value="1"/>
</dbReference>
<dbReference type="Pfam" id="PF17657">
    <property type="entry name" value="DNA_pol3_finger"/>
    <property type="match status" value="1"/>
</dbReference>
<evidence type="ECO:0000256" key="11">
    <source>
        <dbReference type="ARBA" id="ARBA00023204"/>
    </source>
</evidence>
<name>A0A563E168_9MICO</name>
<evidence type="ECO:0000256" key="9">
    <source>
        <dbReference type="ARBA" id="ARBA00022763"/>
    </source>
</evidence>
<dbReference type="InterPro" id="IPR004365">
    <property type="entry name" value="NA-bd_OB_tRNA"/>
</dbReference>
<dbReference type="Proteomes" id="UP000320244">
    <property type="component" value="Unassembled WGS sequence"/>
</dbReference>
<dbReference type="NCBIfam" id="NF004225">
    <property type="entry name" value="PRK05672.1"/>
    <property type="match status" value="1"/>
</dbReference>
<dbReference type="InterPro" id="IPR023073">
    <property type="entry name" value="DnaE2"/>
</dbReference>
<dbReference type="InterPro" id="IPR012340">
    <property type="entry name" value="NA-bd_OB-fold"/>
</dbReference>
<accession>A0A563E168</accession>
<evidence type="ECO:0000256" key="14">
    <source>
        <dbReference type="SAM" id="MobiDB-lite"/>
    </source>
</evidence>
<evidence type="ECO:0000256" key="8">
    <source>
        <dbReference type="ARBA" id="ARBA00022705"/>
    </source>
</evidence>
<comment type="caution">
    <text evidence="16">The sequence shown here is derived from an EMBL/GenBank/DDBJ whole genome shotgun (WGS) entry which is preliminary data.</text>
</comment>
<dbReference type="GO" id="GO:0005737">
    <property type="term" value="C:cytoplasm"/>
    <property type="evidence" value="ECO:0007669"/>
    <property type="project" value="UniProtKB-SubCell"/>
</dbReference>